<dbReference type="GO" id="GO:0016757">
    <property type="term" value="F:glycosyltransferase activity"/>
    <property type="evidence" value="ECO:0007669"/>
    <property type="project" value="TreeGrafter"/>
</dbReference>
<reference evidence="2 3" key="1">
    <citation type="journal article" date="2016" name="Nat. Commun.">
        <title>Thousands of microbial genomes shed light on interconnected biogeochemical processes in an aquifer system.</title>
        <authorList>
            <person name="Anantharaman K."/>
            <person name="Brown C.T."/>
            <person name="Hug L.A."/>
            <person name="Sharon I."/>
            <person name="Castelle C.J."/>
            <person name="Probst A.J."/>
            <person name="Thomas B.C."/>
            <person name="Singh A."/>
            <person name="Wilkins M.J."/>
            <person name="Karaoz U."/>
            <person name="Brodie E.L."/>
            <person name="Williams K.H."/>
            <person name="Hubbard S.S."/>
            <person name="Banfield J.F."/>
        </authorList>
    </citation>
    <scope>NUCLEOTIDE SEQUENCE [LARGE SCALE GENOMIC DNA]</scope>
</reference>
<gene>
    <name evidence="2" type="ORF">A2774_04110</name>
</gene>
<evidence type="ECO:0000313" key="3">
    <source>
        <dbReference type="Proteomes" id="UP000177208"/>
    </source>
</evidence>
<evidence type="ECO:0000256" key="1">
    <source>
        <dbReference type="ARBA" id="ARBA00022679"/>
    </source>
</evidence>
<organism evidence="2 3">
    <name type="scientific">Candidatus Roizmanbacteria bacterium RIFCSPHIGHO2_01_FULL_39_12c</name>
    <dbReference type="NCBI Taxonomy" id="1802031"/>
    <lineage>
        <taxon>Bacteria</taxon>
        <taxon>Candidatus Roizmaniibacteriota</taxon>
    </lineage>
</organism>
<evidence type="ECO:0000313" key="2">
    <source>
        <dbReference type="EMBL" id="OGK17355.1"/>
    </source>
</evidence>
<dbReference type="EMBL" id="MFZG01000009">
    <property type="protein sequence ID" value="OGK17355.1"/>
    <property type="molecule type" value="Genomic_DNA"/>
</dbReference>
<dbReference type="PANTHER" id="PTHR46401">
    <property type="entry name" value="GLYCOSYLTRANSFERASE WBBK-RELATED"/>
    <property type="match status" value="1"/>
</dbReference>
<dbReference type="SUPFAM" id="SSF53756">
    <property type="entry name" value="UDP-Glycosyltransferase/glycogen phosphorylase"/>
    <property type="match status" value="1"/>
</dbReference>
<name>A0A1F7GET3_9BACT</name>
<sequence length="342" mass="39752">MKISLDGGALCTKGYLRFGNYIFTRNLIETTRINNSKDEYTVYSFCPKPNWLKTDSKMHFRYLRPTTLWLSTRVSLEELRSPKNIFLALNQAIPLATKSKVIAFSHGLSFYYFPQYYADSYHALMDELNNMVKKSATIIVASLRVKKELSRLYPTFKNIKVINFGVPYDMADNNSVLKNKQVKSDKYFLFAGMNNQIKNIEFIISAFKRFKLNNKFTNYKLYLAGNLEKYEDKKSGVFVLSGITRLVLKKLYSQATAYLTASFYESFNFPVLEALSQNCEVVGLETAIIPEFTPYVNVAQNKTDFVKLMTDQAESKKSVSYRDKVLKRFSWNKYFSKLRELY</sequence>
<dbReference type="Gene3D" id="3.40.50.2000">
    <property type="entry name" value="Glycogen Phosphorylase B"/>
    <property type="match status" value="2"/>
</dbReference>
<dbReference type="AlphaFoldDB" id="A0A1F7GET3"/>
<keyword evidence="1" id="KW-0808">Transferase</keyword>
<accession>A0A1F7GET3</accession>
<dbReference type="Proteomes" id="UP000177208">
    <property type="component" value="Unassembled WGS sequence"/>
</dbReference>
<proteinExistence type="predicted"/>
<protein>
    <recommendedName>
        <fullName evidence="4">Glycosyl transferase family 1 domain-containing protein</fullName>
    </recommendedName>
</protein>
<dbReference type="Pfam" id="PF13692">
    <property type="entry name" value="Glyco_trans_1_4"/>
    <property type="match status" value="1"/>
</dbReference>
<comment type="caution">
    <text evidence="2">The sequence shown here is derived from an EMBL/GenBank/DDBJ whole genome shotgun (WGS) entry which is preliminary data.</text>
</comment>
<evidence type="ECO:0008006" key="4">
    <source>
        <dbReference type="Google" id="ProtNLM"/>
    </source>
</evidence>
<dbReference type="PANTHER" id="PTHR46401:SF2">
    <property type="entry name" value="GLYCOSYLTRANSFERASE WBBK-RELATED"/>
    <property type="match status" value="1"/>
</dbReference>